<protein>
    <submittedName>
        <fullName evidence="2">Uncharacterized protein</fullName>
    </submittedName>
</protein>
<name>A0ABQ9UAZ3_SAGOE</name>
<dbReference type="Proteomes" id="UP001266305">
    <property type="component" value="Unassembled WGS sequence"/>
</dbReference>
<dbReference type="EMBL" id="JASSZA010000014">
    <property type="protein sequence ID" value="KAK2094056.1"/>
    <property type="molecule type" value="Genomic_DNA"/>
</dbReference>
<evidence type="ECO:0000256" key="1">
    <source>
        <dbReference type="SAM" id="MobiDB-lite"/>
    </source>
</evidence>
<sequence length="298" mass="33130">MYGCRRENRRVTNPEHSVQVTTTSGWFKPWCMLTDQQSWTPQDPLADLVPTSLAGQTNAQRAEPQPRPKSSGRSRVADQCPVGGATTQTKPQWVEPRHRPTPSRRSRATDQHPLGGAASQTTAQWVEPHHRPTPSGWSRVTDQRPLGGATSQTTAQWAELHRRPKPSGWSRIADQRPEGGATTQTNAQWAEPHHRPTPSGRSRITDHCPVGGAASQTNAQWAELHRRPKPSGWSCFPPYLCFHLLLLTFREAFQAAGASTSAGQLLLIECGELNFMKNTWHCTLVCVWILLITAPHCE</sequence>
<keyword evidence="3" id="KW-1185">Reference proteome</keyword>
<accession>A0ABQ9UAZ3</accession>
<evidence type="ECO:0000313" key="3">
    <source>
        <dbReference type="Proteomes" id="UP001266305"/>
    </source>
</evidence>
<feature type="compositionally biased region" description="Basic and acidic residues" evidence="1">
    <location>
        <begin position="1"/>
        <end position="13"/>
    </location>
</feature>
<feature type="region of interest" description="Disordered" evidence="1">
    <location>
        <begin position="1"/>
        <end position="21"/>
    </location>
</feature>
<proteinExistence type="predicted"/>
<evidence type="ECO:0000313" key="2">
    <source>
        <dbReference type="EMBL" id="KAK2094056.1"/>
    </source>
</evidence>
<feature type="region of interest" description="Disordered" evidence="1">
    <location>
        <begin position="55"/>
        <end position="206"/>
    </location>
</feature>
<gene>
    <name evidence="2" type="ORF">P7K49_027794</name>
</gene>
<reference evidence="2 3" key="1">
    <citation type="submission" date="2023-05" db="EMBL/GenBank/DDBJ databases">
        <title>B98-5 Cell Line De Novo Hybrid Assembly: An Optical Mapping Approach.</title>
        <authorList>
            <person name="Kananen K."/>
            <person name="Auerbach J.A."/>
            <person name="Kautto E."/>
            <person name="Blachly J.S."/>
        </authorList>
    </citation>
    <scope>NUCLEOTIDE SEQUENCE [LARGE SCALE GENOMIC DNA]</scope>
    <source>
        <strain evidence="2">B95-8</strain>
        <tissue evidence="2">Cell line</tissue>
    </source>
</reference>
<comment type="caution">
    <text evidence="2">The sequence shown here is derived from an EMBL/GenBank/DDBJ whole genome shotgun (WGS) entry which is preliminary data.</text>
</comment>
<organism evidence="2 3">
    <name type="scientific">Saguinus oedipus</name>
    <name type="common">Cotton-top tamarin</name>
    <name type="synonym">Oedipomidas oedipus</name>
    <dbReference type="NCBI Taxonomy" id="9490"/>
    <lineage>
        <taxon>Eukaryota</taxon>
        <taxon>Metazoa</taxon>
        <taxon>Chordata</taxon>
        <taxon>Craniata</taxon>
        <taxon>Vertebrata</taxon>
        <taxon>Euteleostomi</taxon>
        <taxon>Mammalia</taxon>
        <taxon>Eutheria</taxon>
        <taxon>Euarchontoglires</taxon>
        <taxon>Primates</taxon>
        <taxon>Haplorrhini</taxon>
        <taxon>Platyrrhini</taxon>
        <taxon>Cebidae</taxon>
        <taxon>Callitrichinae</taxon>
        <taxon>Saguinus</taxon>
    </lineage>
</organism>